<evidence type="ECO:0000256" key="5">
    <source>
        <dbReference type="SAM" id="Phobius"/>
    </source>
</evidence>
<comment type="subcellular location">
    <subcellularLocation>
        <location evidence="1">Membrane</location>
        <topology evidence="1">Multi-pass membrane protein</topology>
    </subcellularLocation>
</comment>
<feature type="transmembrane region" description="Helical" evidence="5">
    <location>
        <begin position="170"/>
        <end position="194"/>
    </location>
</feature>
<name>A0A6J6X634_9ZZZZ</name>
<proteinExistence type="predicted"/>
<feature type="transmembrane region" description="Helical" evidence="5">
    <location>
        <begin position="200"/>
        <end position="219"/>
    </location>
</feature>
<keyword evidence="3 5" id="KW-1133">Transmembrane helix</keyword>
<evidence type="ECO:0000256" key="3">
    <source>
        <dbReference type="ARBA" id="ARBA00022989"/>
    </source>
</evidence>
<dbReference type="SUPFAM" id="SSF103473">
    <property type="entry name" value="MFS general substrate transporter"/>
    <property type="match status" value="1"/>
</dbReference>
<feature type="transmembrane region" description="Helical" evidence="5">
    <location>
        <begin position="46"/>
        <end position="64"/>
    </location>
</feature>
<keyword evidence="4 5" id="KW-0472">Membrane</keyword>
<dbReference type="InterPro" id="IPR005829">
    <property type="entry name" value="Sugar_transporter_CS"/>
</dbReference>
<dbReference type="AlphaFoldDB" id="A0A6J6X634"/>
<feature type="transmembrane region" description="Helical" evidence="5">
    <location>
        <begin position="343"/>
        <end position="363"/>
    </location>
</feature>
<evidence type="ECO:0000259" key="6">
    <source>
        <dbReference type="PROSITE" id="PS50850"/>
    </source>
</evidence>
<dbReference type="InterPro" id="IPR011701">
    <property type="entry name" value="MFS"/>
</dbReference>
<feature type="transmembrane region" description="Helical" evidence="5">
    <location>
        <begin position="84"/>
        <end position="101"/>
    </location>
</feature>
<feature type="transmembrane region" description="Helical" evidence="5">
    <location>
        <begin position="284"/>
        <end position="307"/>
    </location>
</feature>
<feature type="transmembrane region" description="Helical" evidence="5">
    <location>
        <begin position="375"/>
        <end position="399"/>
    </location>
</feature>
<feature type="transmembrane region" description="Helical" evidence="5">
    <location>
        <begin position="253"/>
        <end position="278"/>
    </location>
</feature>
<dbReference type="Pfam" id="PF07690">
    <property type="entry name" value="MFS_1"/>
    <property type="match status" value="1"/>
</dbReference>
<evidence type="ECO:0000256" key="2">
    <source>
        <dbReference type="ARBA" id="ARBA00022692"/>
    </source>
</evidence>
<dbReference type="PANTHER" id="PTHR23508">
    <property type="entry name" value="CARBOXYLIC ACID TRANSPORTER PROTEIN HOMOLOG"/>
    <property type="match status" value="1"/>
</dbReference>
<feature type="transmembrane region" description="Helical" evidence="5">
    <location>
        <begin position="113"/>
        <end position="135"/>
    </location>
</feature>
<dbReference type="EMBL" id="CAFAAG010000031">
    <property type="protein sequence ID" value="CAB4790716.1"/>
    <property type="molecule type" value="Genomic_DNA"/>
</dbReference>
<dbReference type="PROSITE" id="PS50850">
    <property type="entry name" value="MFS"/>
    <property type="match status" value="1"/>
</dbReference>
<dbReference type="PROSITE" id="PS00217">
    <property type="entry name" value="SUGAR_TRANSPORT_2"/>
    <property type="match status" value="1"/>
</dbReference>
<organism evidence="7">
    <name type="scientific">freshwater metagenome</name>
    <dbReference type="NCBI Taxonomy" id="449393"/>
    <lineage>
        <taxon>unclassified sequences</taxon>
        <taxon>metagenomes</taxon>
        <taxon>ecological metagenomes</taxon>
    </lineage>
</organism>
<feature type="transmembrane region" description="Helical" evidence="5">
    <location>
        <begin position="319"/>
        <end position="337"/>
    </location>
</feature>
<dbReference type="PANTHER" id="PTHR23508:SF10">
    <property type="entry name" value="CARBOXYLIC ACID TRANSPORTER PROTEIN HOMOLOG"/>
    <property type="match status" value="1"/>
</dbReference>
<dbReference type="Gene3D" id="1.20.1250.20">
    <property type="entry name" value="MFS general substrate transporter like domains"/>
    <property type="match status" value="2"/>
</dbReference>
<dbReference type="GO" id="GO:0046943">
    <property type="term" value="F:carboxylic acid transmembrane transporter activity"/>
    <property type="evidence" value="ECO:0007669"/>
    <property type="project" value="TreeGrafter"/>
</dbReference>
<feature type="domain" description="Major facilitator superfamily (MFS) profile" evidence="6">
    <location>
        <begin position="46"/>
        <end position="431"/>
    </location>
</feature>
<keyword evidence="2 5" id="KW-0812">Transmembrane</keyword>
<evidence type="ECO:0000256" key="1">
    <source>
        <dbReference type="ARBA" id="ARBA00004141"/>
    </source>
</evidence>
<dbReference type="CDD" id="cd06174">
    <property type="entry name" value="MFS"/>
    <property type="match status" value="1"/>
</dbReference>
<dbReference type="GO" id="GO:0005886">
    <property type="term" value="C:plasma membrane"/>
    <property type="evidence" value="ECO:0007669"/>
    <property type="project" value="TreeGrafter"/>
</dbReference>
<gene>
    <name evidence="7" type="ORF">UFOPK2975_00583</name>
</gene>
<sequence>MSAGQRFAWRIQYARAVASSDSITRKIPVLRGFAASEPLTLRQRNVLWLLWLACLPASFVNTVFTQTATYAAAEFDVSERGQGFAAAIVRWGVVIALPFAFSADRFGRRKMIVAMSWLAPIVASLGALSPSFGFLVATQAIGRPLGISLSIFIIVFATEEMGTNTRAWALSVLAVGSGVGAGSAVGALPLAGISDSSWRYVYVVGLMWLVVALVLTRLLPETERFLALQHQQKEESPTHHSAAVSAHIHRDRLWLQIAVAVLTNIFIATASVFQIRYLKDVRDYSASLVAIFTMITAIPASIGLIVGGRIADRQGRKKLAVITIPLGAILIATSYGFGGFMMWLTAILGGICLGLAYPAMAVFRSELFPTAKRNIASGIITTASLIGGSFGLIGAGLLLDRDVSYATVMMGLAMGPVLVSVLVFVKYPETAHRKLEELNPEDSLLQIL</sequence>
<reference evidence="7" key="1">
    <citation type="submission" date="2020-05" db="EMBL/GenBank/DDBJ databases">
        <authorList>
            <person name="Chiriac C."/>
            <person name="Salcher M."/>
            <person name="Ghai R."/>
            <person name="Kavagutti S V."/>
        </authorList>
    </citation>
    <scope>NUCLEOTIDE SEQUENCE</scope>
</reference>
<accession>A0A6J6X634</accession>
<protein>
    <submittedName>
        <fullName evidence="7">Unannotated protein</fullName>
    </submittedName>
</protein>
<evidence type="ECO:0000256" key="4">
    <source>
        <dbReference type="ARBA" id="ARBA00023136"/>
    </source>
</evidence>
<feature type="transmembrane region" description="Helical" evidence="5">
    <location>
        <begin position="141"/>
        <end position="158"/>
    </location>
</feature>
<dbReference type="InterPro" id="IPR020846">
    <property type="entry name" value="MFS_dom"/>
</dbReference>
<evidence type="ECO:0000313" key="7">
    <source>
        <dbReference type="EMBL" id="CAB4790716.1"/>
    </source>
</evidence>
<feature type="transmembrane region" description="Helical" evidence="5">
    <location>
        <begin position="405"/>
        <end position="425"/>
    </location>
</feature>
<dbReference type="InterPro" id="IPR036259">
    <property type="entry name" value="MFS_trans_sf"/>
</dbReference>